<dbReference type="GO" id="GO:0003700">
    <property type="term" value="F:DNA-binding transcription factor activity"/>
    <property type="evidence" value="ECO:0007669"/>
    <property type="project" value="InterPro"/>
</dbReference>
<dbReference type="Pfam" id="PF12802">
    <property type="entry name" value="MarR_2"/>
    <property type="match status" value="1"/>
</dbReference>
<sequence>MALVDVDRKPEAERPTAEPAGAGTDPGDDDSPWSRDELAEAGISERDPIITTLRDIDTHSRAFERRLASTLTVNQTDLTAMQHLISSGPLTPSDLAARLGVTTAASTLVVDRLVALGHAERHPHEHDRRKIVVVPARSSVLRAIDELRPVIDGLGDLVAELTPEEHAVVERFLRGVDAVYRTAATPDP</sequence>
<dbReference type="PANTHER" id="PTHR33164">
    <property type="entry name" value="TRANSCRIPTIONAL REGULATOR, MARR FAMILY"/>
    <property type="match status" value="1"/>
</dbReference>
<feature type="region of interest" description="Disordered" evidence="1">
    <location>
        <begin position="1"/>
        <end position="41"/>
    </location>
</feature>
<reference evidence="3" key="1">
    <citation type="submission" date="2024-05" db="EMBL/GenBank/DDBJ databases">
        <title>Herbiconiux sp. A18JL235.</title>
        <authorList>
            <person name="Zhang G."/>
        </authorList>
    </citation>
    <scope>NUCLEOTIDE SEQUENCE</scope>
    <source>
        <strain evidence="3">A18JL235</strain>
    </source>
</reference>
<dbReference type="InterPro" id="IPR036388">
    <property type="entry name" value="WH-like_DNA-bd_sf"/>
</dbReference>
<dbReference type="RefSeq" id="WP_368497912.1">
    <property type="nucleotide sequence ID" value="NZ_CP162511.1"/>
</dbReference>
<evidence type="ECO:0000259" key="2">
    <source>
        <dbReference type="SMART" id="SM00347"/>
    </source>
</evidence>
<dbReference type="SMART" id="SM00347">
    <property type="entry name" value="HTH_MARR"/>
    <property type="match status" value="1"/>
</dbReference>
<dbReference type="InterPro" id="IPR036390">
    <property type="entry name" value="WH_DNA-bd_sf"/>
</dbReference>
<dbReference type="SUPFAM" id="SSF46785">
    <property type="entry name" value="Winged helix' DNA-binding domain"/>
    <property type="match status" value="1"/>
</dbReference>
<dbReference type="AlphaFoldDB" id="A0AB39BGI8"/>
<dbReference type="PANTHER" id="PTHR33164:SF106">
    <property type="entry name" value="TRANSCRIPTIONAL REGULATORY PROTEIN"/>
    <property type="match status" value="1"/>
</dbReference>
<dbReference type="EMBL" id="CP162511">
    <property type="protein sequence ID" value="XDI05528.1"/>
    <property type="molecule type" value="Genomic_DNA"/>
</dbReference>
<organism evidence="3">
    <name type="scientific">Herbiconiux sp. A18JL235</name>
    <dbReference type="NCBI Taxonomy" id="3152363"/>
    <lineage>
        <taxon>Bacteria</taxon>
        <taxon>Bacillati</taxon>
        <taxon>Actinomycetota</taxon>
        <taxon>Actinomycetes</taxon>
        <taxon>Micrococcales</taxon>
        <taxon>Microbacteriaceae</taxon>
        <taxon>Herbiconiux</taxon>
    </lineage>
</organism>
<gene>
    <name evidence="3" type="ORF">ABFY20_00125</name>
</gene>
<feature type="compositionally biased region" description="Basic and acidic residues" evidence="1">
    <location>
        <begin position="1"/>
        <end position="16"/>
    </location>
</feature>
<evidence type="ECO:0000313" key="3">
    <source>
        <dbReference type="EMBL" id="XDI05528.1"/>
    </source>
</evidence>
<dbReference type="Gene3D" id="1.10.10.10">
    <property type="entry name" value="Winged helix-like DNA-binding domain superfamily/Winged helix DNA-binding domain"/>
    <property type="match status" value="1"/>
</dbReference>
<accession>A0AB39BGI8</accession>
<feature type="compositionally biased region" description="Basic and acidic residues" evidence="1">
    <location>
        <begin position="32"/>
        <end position="41"/>
    </location>
</feature>
<proteinExistence type="predicted"/>
<feature type="domain" description="HTH marR-type" evidence="2">
    <location>
        <begin position="66"/>
        <end position="166"/>
    </location>
</feature>
<name>A0AB39BGI8_9MICO</name>
<protein>
    <submittedName>
        <fullName evidence="3">MarR family winged helix-turn-helix transcriptional regulator</fullName>
    </submittedName>
</protein>
<dbReference type="InterPro" id="IPR000835">
    <property type="entry name" value="HTH_MarR-typ"/>
</dbReference>
<dbReference type="GO" id="GO:0006950">
    <property type="term" value="P:response to stress"/>
    <property type="evidence" value="ECO:0007669"/>
    <property type="project" value="TreeGrafter"/>
</dbReference>
<dbReference type="InterPro" id="IPR039422">
    <property type="entry name" value="MarR/SlyA-like"/>
</dbReference>
<evidence type="ECO:0000256" key="1">
    <source>
        <dbReference type="SAM" id="MobiDB-lite"/>
    </source>
</evidence>